<evidence type="ECO:0000259" key="7">
    <source>
        <dbReference type="PROSITE" id="PS50850"/>
    </source>
</evidence>
<comment type="caution">
    <text evidence="8">The sequence shown here is derived from an EMBL/GenBank/DDBJ whole genome shotgun (WGS) entry which is preliminary data.</text>
</comment>
<dbReference type="Gene3D" id="1.20.1250.20">
    <property type="entry name" value="MFS general substrate transporter like domains"/>
    <property type="match status" value="1"/>
</dbReference>
<proteinExistence type="predicted"/>
<comment type="subcellular location">
    <subcellularLocation>
        <location evidence="1">Cell membrane</location>
        <topology evidence="1">Multi-pass membrane protein</topology>
    </subcellularLocation>
</comment>
<dbReference type="InterPro" id="IPR011701">
    <property type="entry name" value="MFS"/>
</dbReference>
<evidence type="ECO:0000313" key="8">
    <source>
        <dbReference type="EMBL" id="MDR6549853.1"/>
    </source>
</evidence>
<evidence type="ECO:0000256" key="2">
    <source>
        <dbReference type="ARBA" id="ARBA00022448"/>
    </source>
</evidence>
<evidence type="ECO:0000256" key="3">
    <source>
        <dbReference type="ARBA" id="ARBA00022692"/>
    </source>
</evidence>
<feature type="transmembrane region" description="Helical" evidence="6">
    <location>
        <begin position="167"/>
        <end position="183"/>
    </location>
</feature>
<keyword evidence="3 6" id="KW-0812">Transmembrane</keyword>
<keyword evidence="5 6" id="KW-0472">Membrane</keyword>
<dbReference type="PANTHER" id="PTHR23523">
    <property type="match status" value="1"/>
</dbReference>
<feature type="transmembrane region" description="Helical" evidence="6">
    <location>
        <begin position="277"/>
        <end position="296"/>
    </location>
</feature>
<dbReference type="InterPro" id="IPR020846">
    <property type="entry name" value="MFS_dom"/>
</dbReference>
<reference evidence="8 9" key="1">
    <citation type="submission" date="2023-07" db="EMBL/GenBank/DDBJ databases">
        <title>Sorghum-associated microbial communities from plants grown in Nebraska, USA.</title>
        <authorList>
            <person name="Schachtman D."/>
        </authorList>
    </citation>
    <scope>NUCLEOTIDE SEQUENCE [LARGE SCALE GENOMIC DNA]</scope>
    <source>
        <strain evidence="8 9">CC258</strain>
    </source>
</reference>
<evidence type="ECO:0000256" key="5">
    <source>
        <dbReference type="ARBA" id="ARBA00023136"/>
    </source>
</evidence>
<organism evidence="8 9">
    <name type="scientific">Paenibacillus qinlingensis</name>
    <dbReference type="NCBI Taxonomy" id="1837343"/>
    <lineage>
        <taxon>Bacteria</taxon>
        <taxon>Bacillati</taxon>
        <taxon>Bacillota</taxon>
        <taxon>Bacilli</taxon>
        <taxon>Bacillales</taxon>
        <taxon>Paenibacillaceae</taxon>
        <taxon>Paenibacillus</taxon>
    </lineage>
</organism>
<gene>
    <name evidence="8" type="ORF">J2736_001036</name>
</gene>
<feature type="transmembrane region" description="Helical" evidence="6">
    <location>
        <begin position="365"/>
        <end position="384"/>
    </location>
</feature>
<feature type="transmembrane region" description="Helical" evidence="6">
    <location>
        <begin position="211"/>
        <end position="233"/>
    </location>
</feature>
<dbReference type="SUPFAM" id="SSF103473">
    <property type="entry name" value="MFS general substrate transporter"/>
    <property type="match status" value="1"/>
</dbReference>
<name>A0ABU1NR13_9BACL</name>
<accession>A0ABU1NR13</accession>
<dbReference type="RefSeq" id="WP_310224127.1">
    <property type="nucleotide sequence ID" value="NZ_JAVDSB010000001.1"/>
</dbReference>
<dbReference type="PROSITE" id="PS50850">
    <property type="entry name" value="MFS"/>
    <property type="match status" value="1"/>
</dbReference>
<sequence>MWKIEKNKLAMVIAIVLIASNLRAPLTSISPLLESISQKLNLSHLVAGTLTTLPLMAFAAFSILSPRLANRFGLERVVLAALFLLASGLLLRPWSGVSLLLVGTTMAGMGIAVGNVLLPSLLNRYFPNRLGFMTGIYTVSMNLTGSIASATSIPIARSLGWGWEKTLALWGFLAILTASYWMYCMRARRQEIQAGNPSSKSKRISLWRYKLSWQITLYLGLQSFFFYVVMAWLPDIAAERGVGAGTSGVMVALMQFAGLPFNFVVPLIAVKVKNQRVLALTSAAMSIGGVICLFMNHAVLLALGGALIGSAAGFAFSLTMMFFNLRTNSARQAAEISGMAQSIGYTLACTGPALFGWLHDLSGGWRMPLSLLFVAIIVFLWAGLGAGRNIRLPEEERLSA</sequence>
<evidence type="ECO:0000256" key="1">
    <source>
        <dbReference type="ARBA" id="ARBA00004651"/>
    </source>
</evidence>
<feature type="transmembrane region" description="Helical" evidence="6">
    <location>
        <begin position="302"/>
        <end position="323"/>
    </location>
</feature>
<feature type="transmembrane region" description="Helical" evidence="6">
    <location>
        <begin position="44"/>
        <end position="65"/>
    </location>
</feature>
<dbReference type="EMBL" id="JAVDSB010000001">
    <property type="protein sequence ID" value="MDR6549853.1"/>
    <property type="molecule type" value="Genomic_DNA"/>
</dbReference>
<feature type="transmembrane region" description="Helical" evidence="6">
    <location>
        <begin position="343"/>
        <end position="359"/>
    </location>
</feature>
<keyword evidence="2" id="KW-0813">Transport</keyword>
<keyword evidence="4 6" id="KW-1133">Transmembrane helix</keyword>
<dbReference type="PANTHER" id="PTHR23523:SF2">
    <property type="entry name" value="2-NITROIMIDAZOLE TRANSPORTER"/>
    <property type="match status" value="1"/>
</dbReference>
<feature type="transmembrane region" description="Helical" evidence="6">
    <location>
        <begin position="77"/>
        <end position="94"/>
    </location>
</feature>
<feature type="transmembrane region" description="Helical" evidence="6">
    <location>
        <begin position="100"/>
        <end position="118"/>
    </location>
</feature>
<dbReference type="CDD" id="cd17339">
    <property type="entry name" value="MFS_NIMT_CynX_like"/>
    <property type="match status" value="1"/>
</dbReference>
<keyword evidence="9" id="KW-1185">Reference proteome</keyword>
<dbReference type="InterPro" id="IPR036259">
    <property type="entry name" value="MFS_trans_sf"/>
</dbReference>
<dbReference type="Pfam" id="PF07690">
    <property type="entry name" value="MFS_1"/>
    <property type="match status" value="1"/>
</dbReference>
<protein>
    <submittedName>
        <fullName evidence="8">CP family cyanate transporter-like MFS transporter</fullName>
    </submittedName>
</protein>
<evidence type="ECO:0000313" key="9">
    <source>
        <dbReference type="Proteomes" id="UP001267290"/>
    </source>
</evidence>
<evidence type="ECO:0000256" key="4">
    <source>
        <dbReference type="ARBA" id="ARBA00022989"/>
    </source>
</evidence>
<evidence type="ECO:0000256" key="6">
    <source>
        <dbReference type="SAM" id="Phobius"/>
    </source>
</evidence>
<dbReference type="Proteomes" id="UP001267290">
    <property type="component" value="Unassembled WGS sequence"/>
</dbReference>
<feature type="domain" description="Major facilitator superfamily (MFS) profile" evidence="7">
    <location>
        <begin position="211"/>
        <end position="400"/>
    </location>
</feature>
<feature type="transmembrane region" description="Helical" evidence="6">
    <location>
        <begin position="130"/>
        <end position="155"/>
    </location>
</feature>
<dbReference type="InterPro" id="IPR052524">
    <property type="entry name" value="MFS_Cyanate_Porter"/>
</dbReference>
<feature type="transmembrane region" description="Helical" evidence="6">
    <location>
        <begin position="245"/>
        <end position="270"/>
    </location>
</feature>